<accession>F4P218</accession>
<name>F4P218_BATDJ</name>
<evidence type="ECO:0000313" key="4">
    <source>
        <dbReference type="Proteomes" id="UP000007241"/>
    </source>
</evidence>
<dbReference type="GO" id="GO:0061631">
    <property type="term" value="F:ubiquitin conjugating enzyme activity"/>
    <property type="evidence" value="ECO:0000318"/>
    <property type="project" value="GO_Central"/>
</dbReference>
<dbReference type="GO" id="GO:0000209">
    <property type="term" value="P:protein polyubiquitination"/>
    <property type="evidence" value="ECO:0000318"/>
    <property type="project" value="GO_Central"/>
</dbReference>
<dbReference type="InterPro" id="IPR000608">
    <property type="entry name" value="UBC"/>
</dbReference>
<evidence type="ECO:0000256" key="1">
    <source>
        <dbReference type="ARBA" id="ARBA00022786"/>
    </source>
</evidence>
<dbReference type="EMBL" id="GL882883">
    <property type="protein sequence ID" value="EGF81036.1"/>
    <property type="molecule type" value="Genomic_DNA"/>
</dbReference>
<proteinExistence type="predicted"/>
<dbReference type="Gene3D" id="3.10.110.10">
    <property type="entry name" value="Ubiquitin Conjugating Enzyme"/>
    <property type="match status" value="1"/>
</dbReference>
<dbReference type="GeneID" id="18236533"/>
<keyword evidence="1" id="KW-0833">Ubl conjugation pathway</keyword>
<dbReference type="FunCoup" id="F4P218">
    <property type="interactions" value="154"/>
</dbReference>
<gene>
    <name evidence="3" type="ORF">BATDEDRAFT_11072</name>
</gene>
<dbReference type="SUPFAM" id="SSF54495">
    <property type="entry name" value="UBC-like"/>
    <property type="match status" value="1"/>
</dbReference>
<dbReference type="InterPro" id="IPR050113">
    <property type="entry name" value="Ub_conjugating_enzyme"/>
</dbReference>
<feature type="domain" description="UBC core" evidence="2">
    <location>
        <begin position="5"/>
        <end position="161"/>
    </location>
</feature>
<reference evidence="3 4" key="1">
    <citation type="submission" date="2009-12" db="EMBL/GenBank/DDBJ databases">
        <title>The draft genome of Batrachochytrium dendrobatidis.</title>
        <authorList>
            <consortium name="US DOE Joint Genome Institute (JGI-PGF)"/>
            <person name="Kuo A."/>
            <person name="Salamov A."/>
            <person name="Schmutz J."/>
            <person name="Lucas S."/>
            <person name="Pitluck S."/>
            <person name="Rosenblum E."/>
            <person name="Stajich J."/>
            <person name="Eisen M."/>
            <person name="Grigoriev I.V."/>
        </authorList>
    </citation>
    <scope>NUCLEOTIDE SEQUENCE [LARGE SCALE GENOMIC DNA]</scope>
    <source>
        <strain evidence="4">JAM81 / FGSC 10211</strain>
    </source>
</reference>
<dbReference type="SMART" id="SM00212">
    <property type="entry name" value="UBCc"/>
    <property type="match status" value="1"/>
</dbReference>
<dbReference type="InterPro" id="IPR016135">
    <property type="entry name" value="UBQ-conjugating_enzyme/RWD"/>
</dbReference>
<evidence type="ECO:0000313" key="3">
    <source>
        <dbReference type="EMBL" id="EGF81036.1"/>
    </source>
</evidence>
<dbReference type="OrthoDB" id="9973183at2759"/>
<dbReference type="FunFam" id="3.10.110.10:FF:000089">
    <property type="entry name" value="Ubiquitin-conjugating enzyme E2 I"/>
    <property type="match status" value="1"/>
</dbReference>
<dbReference type="RefSeq" id="XP_006678343.1">
    <property type="nucleotide sequence ID" value="XM_006678280.1"/>
</dbReference>
<dbReference type="Pfam" id="PF00179">
    <property type="entry name" value="UQ_con"/>
    <property type="match status" value="1"/>
</dbReference>
<protein>
    <recommendedName>
        <fullName evidence="2">UBC core domain-containing protein</fullName>
    </recommendedName>
</protein>
<evidence type="ECO:0000259" key="2">
    <source>
        <dbReference type="PROSITE" id="PS50127"/>
    </source>
</evidence>
<dbReference type="Proteomes" id="UP000007241">
    <property type="component" value="Unassembled WGS sequence"/>
</dbReference>
<dbReference type="InParanoid" id="F4P218"/>
<dbReference type="PANTHER" id="PTHR24067">
    <property type="entry name" value="UBIQUITIN-CONJUGATING ENZYME E2"/>
    <property type="match status" value="1"/>
</dbReference>
<organism evidence="3 4">
    <name type="scientific">Batrachochytrium dendrobatidis (strain JAM81 / FGSC 10211)</name>
    <name type="common">Frog chytrid fungus</name>
    <dbReference type="NCBI Taxonomy" id="684364"/>
    <lineage>
        <taxon>Eukaryota</taxon>
        <taxon>Fungi</taxon>
        <taxon>Fungi incertae sedis</taxon>
        <taxon>Chytridiomycota</taxon>
        <taxon>Chytridiomycota incertae sedis</taxon>
        <taxon>Chytridiomycetes</taxon>
        <taxon>Rhizophydiales</taxon>
        <taxon>Rhizophydiales incertae sedis</taxon>
        <taxon>Batrachochytrium</taxon>
    </lineage>
</organism>
<sequence length="171" mass="19240">MTSYTAANRLLKELNAHQRKIRLGCSHDSQLVILQPQSDQDLFHWNATIYGRSNTPYAGGQFELEILVPKDYPTDPPRIRFITTICHPNIHIKTGEICLDLLNKAWSPAWTLESTCMAILDLLSNPEADSPLNCDAANLIRSGDHRGYNSLVQMYTALHACISDSQCSRQQ</sequence>
<dbReference type="HOGENOM" id="CLU_030988_13_0_1"/>
<dbReference type="CDD" id="cd23812">
    <property type="entry name" value="UBCc_ScPEX4-like"/>
    <property type="match status" value="1"/>
</dbReference>
<dbReference type="AlphaFoldDB" id="F4P218"/>
<dbReference type="OMA" id="WRAVMKG"/>
<dbReference type="STRING" id="684364.F4P218"/>
<dbReference type="PROSITE" id="PS50127">
    <property type="entry name" value="UBC_2"/>
    <property type="match status" value="1"/>
</dbReference>
<dbReference type="GO" id="GO:0005634">
    <property type="term" value="C:nucleus"/>
    <property type="evidence" value="ECO:0000318"/>
    <property type="project" value="GO_Central"/>
</dbReference>
<keyword evidence="4" id="KW-1185">Reference proteome</keyword>